<proteinExistence type="predicted"/>
<evidence type="ECO:0000313" key="4">
    <source>
        <dbReference type="Proteomes" id="UP000230108"/>
    </source>
</evidence>
<dbReference type="AlphaFoldDB" id="A0A2M7QCV3"/>
<protein>
    <submittedName>
        <fullName evidence="3">Uncharacterized protein</fullName>
    </submittedName>
</protein>
<sequence>MYAVNADANGFFKFYPQELPILDYYLYVISPTTLKGFDISTSTFALQNKSYLESKKITLTKDREEMKLLSSSKIRAKKNTSSESSSFFAPPKQQASSDSDKALQSNVSPQILVIVVVITLLVIALAVIFIFIKQKKQSQDFM</sequence>
<comment type="caution">
    <text evidence="3">The sequence shown here is derived from an EMBL/GenBank/DDBJ whole genome shotgun (WGS) entry which is preliminary data.</text>
</comment>
<feature type="region of interest" description="Disordered" evidence="1">
    <location>
        <begin position="72"/>
        <end position="101"/>
    </location>
</feature>
<evidence type="ECO:0000313" key="3">
    <source>
        <dbReference type="EMBL" id="PIY69044.1"/>
    </source>
</evidence>
<gene>
    <name evidence="3" type="ORF">COY90_02715</name>
</gene>
<dbReference type="EMBL" id="PFLF01000055">
    <property type="protein sequence ID" value="PIY69044.1"/>
    <property type="molecule type" value="Genomic_DNA"/>
</dbReference>
<keyword evidence="2" id="KW-0472">Membrane</keyword>
<dbReference type="Proteomes" id="UP000230108">
    <property type="component" value="Unassembled WGS sequence"/>
</dbReference>
<name>A0A2M7QCV3_9BACT</name>
<accession>A0A2M7QCV3</accession>
<keyword evidence="2" id="KW-0812">Transmembrane</keyword>
<feature type="transmembrane region" description="Helical" evidence="2">
    <location>
        <begin position="111"/>
        <end position="132"/>
    </location>
</feature>
<organism evidence="3 4">
    <name type="scientific">Candidatus Roizmanbacteria bacterium CG_4_10_14_0_8_um_filter_39_9</name>
    <dbReference type="NCBI Taxonomy" id="1974829"/>
    <lineage>
        <taxon>Bacteria</taxon>
        <taxon>Candidatus Roizmaniibacteriota</taxon>
    </lineage>
</organism>
<reference evidence="4" key="1">
    <citation type="submission" date="2017-09" db="EMBL/GenBank/DDBJ databases">
        <title>Depth-based differentiation of microbial function through sediment-hosted aquifers and enrichment of novel symbionts in the deep terrestrial subsurface.</title>
        <authorList>
            <person name="Probst A.J."/>
            <person name="Ladd B."/>
            <person name="Jarett J.K."/>
            <person name="Geller-Mcgrath D.E."/>
            <person name="Sieber C.M.K."/>
            <person name="Emerson J.B."/>
            <person name="Anantharaman K."/>
            <person name="Thomas B.C."/>
            <person name="Malmstrom R."/>
            <person name="Stieglmeier M."/>
            <person name="Klingl A."/>
            <person name="Woyke T."/>
            <person name="Ryan C.M."/>
            <person name="Banfield J.F."/>
        </authorList>
    </citation>
    <scope>NUCLEOTIDE SEQUENCE [LARGE SCALE GENOMIC DNA]</scope>
</reference>
<evidence type="ECO:0000256" key="1">
    <source>
        <dbReference type="SAM" id="MobiDB-lite"/>
    </source>
</evidence>
<evidence type="ECO:0000256" key="2">
    <source>
        <dbReference type="SAM" id="Phobius"/>
    </source>
</evidence>
<keyword evidence="2" id="KW-1133">Transmembrane helix</keyword>